<dbReference type="EMBL" id="BAAARN010000001">
    <property type="protein sequence ID" value="GAA2735884.1"/>
    <property type="molecule type" value="Genomic_DNA"/>
</dbReference>
<keyword evidence="3" id="KW-1185">Reference proteome</keyword>
<comment type="caution">
    <text evidence="2">The sequence shown here is derived from an EMBL/GenBank/DDBJ whole genome shotgun (WGS) entry which is preliminary data.</text>
</comment>
<dbReference type="InterPro" id="IPR036869">
    <property type="entry name" value="J_dom_sf"/>
</dbReference>
<evidence type="ECO:0000313" key="3">
    <source>
        <dbReference type="Proteomes" id="UP001501326"/>
    </source>
</evidence>
<protein>
    <recommendedName>
        <fullName evidence="4">Molecular chaperone DnaJ</fullName>
    </recommendedName>
</protein>
<proteinExistence type="predicted"/>
<evidence type="ECO:0000256" key="1">
    <source>
        <dbReference type="SAM" id="MobiDB-lite"/>
    </source>
</evidence>
<accession>A0ABN3UN72</accession>
<reference evidence="2 3" key="1">
    <citation type="journal article" date="2019" name="Int. J. Syst. Evol. Microbiol.">
        <title>The Global Catalogue of Microorganisms (GCM) 10K type strain sequencing project: providing services to taxonomists for standard genome sequencing and annotation.</title>
        <authorList>
            <consortium name="The Broad Institute Genomics Platform"/>
            <consortium name="The Broad Institute Genome Sequencing Center for Infectious Disease"/>
            <person name="Wu L."/>
            <person name="Ma J."/>
        </authorList>
    </citation>
    <scope>NUCLEOTIDE SEQUENCE [LARGE SCALE GENOMIC DNA]</scope>
    <source>
        <strain evidence="2 3">JCM 16378</strain>
    </source>
</reference>
<evidence type="ECO:0008006" key="4">
    <source>
        <dbReference type="Google" id="ProtNLM"/>
    </source>
</evidence>
<name>A0ABN3UN72_9MICO</name>
<gene>
    <name evidence="2" type="ORF">GCM10009867_19240</name>
</gene>
<dbReference type="Proteomes" id="UP001501326">
    <property type="component" value="Unassembled WGS sequence"/>
</dbReference>
<feature type="compositionally biased region" description="Basic and acidic residues" evidence="1">
    <location>
        <begin position="1"/>
        <end position="15"/>
    </location>
</feature>
<sequence length="97" mass="11196">MTPDRTRTGDREQWRAARRRAARLHHPDLGGSTEAFLNALSAVDEEFGLLQGETERLGAPAGTVQVRRTRRGRLAGWRRRGHRYLAGRRRRRSTRVH</sequence>
<organism evidence="2 3">
    <name type="scientific">Pedococcus aerophilus</name>
    <dbReference type="NCBI Taxonomy" id="436356"/>
    <lineage>
        <taxon>Bacteria</taxon>
        <taxon>Bacillati</taxon>
        <taxon>Actinomycetota</taxon>
        <taxon>Actinomycetes</taxon>
        <taxon>Micrococcales</taxon>
        <taxon>Intrasporangiaceae</taxon>
        <taxon>Pedococcus</taxon>
    </lineage>
</organism>
<feature type="region of interest" description="Disordered" evidence="1">
    <location>
        <begin position="1"/>
        <end position="25"/>
    </location>
</feature>
<evidence type="ECO:0000313" key="2">
    <source>
        <dbReference type="EMBL" id="GAA2735884.1"/>
    </source>
</evidence>
<dbReference type="RefSeq" id="WP_344192555.1">
    <property type="nucleotide sequence ID" value="NZ_BAAARN010000001.1"/>
</dbReference>
<dbReference type="SUPFAM" id="SSF46565">
    <property type="entry name" value="Chaperone J-domain"/>
    <property type="match status" value="1"/>
</dbReference>